<accession>A0ABU5S875</accession>
<dbReference type="EMBL" id="JAYGIL010000022">
    <property type="protein sequence ID" value="MEA5404619.1"/>
    <property type="molecule type" value="Genomic_DNA"/>
</dbReference>
<gene>
    <name evidence="1" type="ORF">VB776_16925</name>
</gene>
<dbReference type="PROSITE" id="PS51257">
    <property type="entry name" value="PROKAR_LIPOPROTEIN"/>
    <property type="match status" value="1"/>
</dbReference>
<evidence type="ECO:0000313" key="1">
    <source>
        <dbReference type="EMBL" id="MEA5404619.1"/>
    </source>
</evidence>
<keyword evidence="2" id="KW-1185">Reference proteome</keyword>
<sequence length="135" mass="15838">MKTTKYLLILLIFSLFSCEKELIEDVTRVEVKEAPCGFKYPLEEIKWLSELHKRYVEGDVMDKNLGKISNMATINLYSYNDVFYFQVESGLFSCVACNIYRCDGSLIQDVDTISKQGYMRDRELIQTLWKSKYAR</sequence>
<dbReference type="RefSeq" id="WP_323698056.1">
    <property type="nucleotide sequence ID" value="NZ_JAYGIL010000022.1"/>
</dbReference>
<dbReference type="Proteomes" id="UP001303899">
    <property type="component" value="Unassembled WGS sequence"/>
</dbReference>
<organism evidence="1 2">
    <name type="scientific">Arcicella gelida</name>
    <dbReference type="NCBI Taxonomy" id="2984195"/>
    <lineage>
        <taxon>Bacteria</taxon>
        <taxon>Pseudomonadati</taxon>
        <taxon>Bacteroidota</taxon>
        <taxon>Cytophagia</taxon>
        <taxon>Cytophagales</taxon>
        <taxon>Flectobacillaceae</taxon>
        <taxon>Arcicella</taxon>
    </lineage>
</organism>
<evidence type="ECO:0000313" key="2">
    <source>
        <dbReference type="Proteomes" id="UP001303899"/>
    </source>
</evidence>
<evidence type="ECO:0008006" key="3">
    <source>
        <dbReference type="Google" id="ProtNLM"/>
    </source>
</evidence>
<protein>
    <recommendedName>
        <fullName evidence="3">Lipoprotein</fullName>
    </recommendedName>
</protein>
<proteinExistence type="predicted"/>
<comment type="caution">
    <text evidence="1">The sequence shown here is derived from an EMBL/GenBank/DDBJ whole genome shotgun (WGS) entry which is preliminary data.</text>
</comment>
<name>A0ABU5S875_9BACT</name>
<reference evidence="1 2" key="1">
    <citation type="submission" date="2023-12" db="EMBL/GenBank/DDBJ databases">
        <title>Novel species of the genus Arcicella isolated from rivers.</title>
        <authorList>
            <person name="Lu H."/>
        </authorList>
    </citation>
    <scope>NUCLEOTIDE SEQUENCE [LARGE SCALE GENOMIC DNA]</scope>
    <source>
        <strain evidence="1 2">DC2W</strain>
    </source>
</reference>